<keyword evidence="1" id="KW-0833">Ubl conjugation pathway</keyword>
<sequence>MLFNVFKEEVAKEFGIPVQFQRFWLWAMRQNHTYRPNRPLTHLEEAQPVGQLREISNKANNGELKLFLEVELGRHFQPVSPPEKTEEDILLFFKLYDPSKKELRYIGRMFVKATGRPMEILTRINKMAGFDPDEEIELYEVGLVIMFSMLLVFKECFTAHLSLPCTGVKFEPVLTCQRIDKRLTFRTSELQDGDIICLQKFSEVVLGQCRCPDVPSFLEYVRNRWVWE</sequence>
<dbReference type="Pfam" id="PF12436">
    <property type="entry name" value="USP7_ICP0_bdg"/>
    <property type="match status" value="2"/>
</dbReference>
<keyword evidence="4" id="KW-1185">Reference proteome</keyword>
<feature type="domain" description="Ubiquitin carboxyl-terminal hydrolase 7 ICP0-binding" evidence="2">
    <location>
        <begin position="175"/>
        <end position="225"/>
    </location>
</feature>
<dbReference type="GO" id="GO:0140096">
    <property type="term" value="F:catalytic activity, acting on a protein"/>
    <property type="evidence" value="ECO:0007669"/>
    <property type="project" value="UniProtKB-ARBA"/>
</dbReference>
<reference evidence="3" key="1">
    <citation type="submission" date="2019-09" db="EMBL/GenBank/DDBJ databases">
        <title>Draft genome information of white flower Hibiscus syriacus.</title>
        <authorList>
            <person name="Kim Y.-M."/>
        </authorList>
    </citation>
    <scope>NUCLEOTIDE SEQUENCE [LARGE SCALE GENOMIC DNA]</scope>
    <source>
        <strain evidence="3">YM2019G1</strain>
    </source>
</reference>
<evidence type="ECO:0000256" key="1">
    <source>
        <dbReference type="ARBA" id="ARBA00022786"/>
    </source>
</evidence>
<feature type="domain" description="Ubiquitin carboxyl-terminal hydrolase 7 ICP0-binding" evidence="2">
    <location>
        <begin position="21"/>
        <end position="141"/>
    </location>
</feature>
<evidence type="ECO:0000313" key="4">
    <source>
        <dbReference type="Proteomes" id="UP000436088"/>
    </source>
</evidence>
<accession>A0A6A2YF39</accession>
<gene>
    <name evidence="3" type="ORF">F3Y22_tig00111881pilonHSYRG00066</name>
</gene>
<comment type="caution">
    <text evidence="3">The sequence shown here is derived from an EMBL/GenBank/DDBJ whole genome shotgun (WGS) entry which is preliminary data.</text>
</comment>
<evidence type="ECO:0000259" key="2">
    <source>
        <dbReference type="Pfam" id="PF12436"/>
    </source>
</evidence>
<dbReference type="Gene3D" id="3.10.20.90">
    <property type="entry name" value="Phosphatidylinositol 3-kinase Catalytic Subunit, Chain A, domain 1"/>
    <property type="match status" value="1"/>
</dbReference>
<dbReference type="EMBL" id="VEPZ02001458">
    <property type="protein sequence ID" value="KAE8671864.1"/>
    <property type="molecule type" value="Genomic_DNA"/>
</dbReference>
<dbReference type="AlphaFoldDB" id="A0A6A2YF39"/>
<dbReference type="Proteomes" id="UP000436088">
    <property type="component" value="Unassembled WGS sequence"/>
</dbReference>
<organism evidence="3 4">
    <name type="scientific">Hibiscus syriacus</name>
    <name type="common">Rose of Sharon</name>
    <dbReference type="NCBI Taxonomy" id="106335"/>
    <lineage>
        <taxon>Eukaryota</taxon>
        <taxon>Viridiplantae</taxon>
        <taxon>Streptophyta</taxon>
        <taxon>Embryophyta</taxon>
        <taxon>Tracheophyta</taxon>
        <taxon>Spermatophyta</taxon>
        <taxon>Magnoliopsida</taxon>
        <taxon>eudicotyledons</taxon>
        <taxon>Gunneridae</taxon>
        <taxon>Pentapetalae</taxon>
        <taxon>rosids</taxon>
        <taxon>malvids</taxon>
        <taxon>Malvales</taxon>
        <taxon>Malvaceae</taxon>
        <taxon>Malvoideae</taxon>
        <taxon>Hibiscus</taxon>
    </lineage>
</organism>
<dbReference type="InterPro" id="IPR024729">
    <property type="entry name" value="USP7_ICP0-binding_dom"/>
</dbReference>
<name>A0A6A2YF39_HIBSY</name>
<protein>
    <recommendedName>
        <fullName evidence="2">Ubiquitin carboxyl-terminal hydrolase 7 ICP0-binding domain-containing protein</fullName>
    </recommendedName>
</protein>
<proteinExistence type="predicted"/>
<evidence type="ECO:0000313" key="3">
    <source>
        <dbReference type="EMBL" id="KAE8671864.1"/>
    </source>
</evidence>